<sequence>MVILSPHYNNDDTLGNSDIDDMEWNPEKQHLLENYITNYSRQLNDTGLFYKNLDWNYIFNLVGVDDQEFLMLKIDEIYDESINVYFKDEFNINQLVDHWKSKRNPIYQEVVQIVESLGLDSFKLEVPEESSSNKTTTETTTKAEPIVTTPTTAKRVSSTPVPKLTKTERRLSLDLMHPRPSFGLNQESQLVKPPIASTTNIHVHAQQETASHFNPSVRQPSKKKFTFHKSKFTISTNRQQQQQQQTNTAPRQRRTSTVDEQLPLYIRNQLTKNRPQQTITPKPSKHHFIQNASPANSSPRGSYKRSSRIQNLLTNSQSLYVHSKDPANSAETSTPTSNDTDLQLRYYSDELDDEDNREYISPDSLTRYFGVHEDHEIEEDTDEDADDDSEEEEEEEENDFVNVGDDHDDYLFKI</sequence>
<dbReference type="eggNOG" id="ENOG502RQ0W">
    <property type="taxonomic scope" value="Eukaryota"/>
</dbReference>
<accession>A0A1D8PHP5</accession>
<dbReference type="RefSeq" id="XP_019330791.1">
    <property type="nucleotide sequence ID" value="XM_019475246.1"/>
</dbReference>
<dbReference type="Proteomes" id="UP000000559">
    <property type="component" value="Chromosome 2"/>
</dbReference>
<evidence type="ECO:0000313" key="2">
    <source>
        <dbReference type="CGD" id="CAL0000174326"/>
    </source>
</evidence>
<dbReference type="VEuPathDB" id="FungiDB:C2_06510W_A"/>
<dbReference type="KEGG" id="cal:CAALFM_C206510WA"/>
<feature type="region of interest" description="Disordered" evidence="1">
    <location>
        <begin position="320"/>
        <end position="414"/>
    </location>
</feature>
<organism evidence="3 4">
    <name type="scientific">Candida albicans (strain SC5314 / ATCC MYA-2876)</name>
    <name type="common">Yeast</name>
    <dbReference type="NCBI Taxonomy" id="237561"/>
    <lineage>
        <taxon>Eukaryota</taxon>
        <taxon>Fungi</taxon>
        <taxon>Dikarya</taxon>
        <taxon>Ascomycota</taxon>
        <taxon>Saccharomycotina</taxon>
        <taxon>Pichiomycetes</taxon>
        <taxon>Debaryomycetaceae</taxon>
        <taxon>Candida/Lodderomyces clade</taxon>
        <taxon>Candida</taxon>
    </lineage>
</organism>
<dbReference type="InParanoid" id="A0A1D8PHP5"/>
<proteinExistence type="predicted"/>
<gene>
    <name evidence="3" type="ordered locus">CAALFM_C206510WA</name>
    <name evidence="2" type="ordered locus">orf19.7698</name>
</gene>
<dbReference type="OrthoDB" id="4087010at2759"/>
<name>A0A1D8PHP5_CANAL</name>
<evidence type="ECO:0000256" key="1">
    <source>
        <dbReference type="SAM" id="MobiDB-lite"/>
    </source>
</evidence>
<dbReference type="EMBL" id="CP017624">
    <property type="protein sequence ID" value="AOW27654.1"/>
    <property type="molecule type" value="Genomic_DNA"/>
</dbReference>
<dbReference type="GeneID" id="3646570"/>
<dbReference type="CGD" id="CAL0000174326">
    <property type="gene designation" value="orf19.7698"/>
</dbReference>
<feature type="region of interest" description="Disordered" evidence="1">
    <location>
        <begin position="233"/>
        <end position="307"/>
    </location>
</feature>
<evidence type="ECO:0000313" key="3">
    <source>
        <dbReference type="EMBL" id="AOW27654.1"/>
    </source>
</evidence>
<reference evidence="3 4" key="1">
    <citation type="journal article" date="2004" name="Proc. Natl. Acad. Sci. U.S.A.">
        <title>The diploid genome sequence of Candida albicans.</title>
        <authorList>
            <person name="Jones T."/>
            <person name="Federspiel N.A."/>
            <person name="Chibana H."/>
            <person name="Dungan J."/>
            <person name="Kalman S."/>
            <person name="Magee B.B."/>
            <person name="Newport G."/>
            <person name="Thorstenson Y.R."/>
            <person name="Agabian N."/>
            <person name="Magee P.T."/>
            <person name="Davis R.W."/>
            <person name="Scherer S."/>
        </authorList>
    </citation>
    <scope>NUCLEOTIDE SEQUENCE [LARGE SCALE GENOMIC DNA]</scope>
    <source>
        <strain evidence="4">SC5314 / ATCC MYA-2876</strain>
    </source>
</reference>
<feature type="compositionally biased region" description="Acidic residues" evidence="1">
    <location>
        <begin position="376"/>
        <end position="399"/>
    </location>
</feature>
<reference evidence="3 4" key="3">
    <citation type="journal article" date="2013" name="Genome Biol.">
        <title>Assembly of a phased diploid Candida albicans genome facilitates allele-specific measurements and provides a simple model for repeat and indel structure.</title>
        <authorList>
            <person name="Muzzey D."/>
            <person name="Schwartz K."/>
            <person name="Weissman J.S."/>
            <person name="Sherlock G."/>
        </authorList>
    </citation>
    <scope>NUCLEOTIDE SEQUENCE [LARGE SCALE GENOMIC DNA]</scope>
    <source>
        <strain evidence="4">SC5314 / ATCC MYA-2876</strain>
    </source>
</reference>
<keyword evidence="4" id="KW-1185">Reference proteome</keyword>
<reference evidence="3 4" key="2">
    <citation type="journal article" date="2007" name="Genome Biol.">
        <title>Assembly of the Candida albicans genome into sixteen supercontigs aligned on the eight chromosomes.</title>
        <authorList>
            <person name="van het Hoog M."/>
            <person name="Rast T.J."/>
            <person name="Martchenko M."/>
            <person name="Grindle S."/>
            <person name="Dignard D."/>
            <person name="Hogues H."/>
            <person name="Cuomo C."/>
            <person name="Berriman M."/>
            <person name="Scherer S."/>
            <person name="Magee B.B."/>
            <person name="Whiteway M."/>
            <person name="Chibana H."/>
            <person name="Nantel A."/>
            <person name="Magee P.T."/>
        </authorList>
    </citation>
    <scope>GENOME REANNOTATION</scope>
    <source>
        <strain evidence="4">SC5314 / ATCC MYA-2876</strain>
    </source>
</reference>
<evidence type="ECO:0000313" key="4">
    <source>
        <dbReference type="Proteomes" id="UP000000559"/>
    </source>
</evidence>
<protein>
    <submittedName>
        <fullName evidence="3">Uncharacterized protein</fullName>
    </submittedName>
</protein>
<feature type="compositionally biased region" description="Low complexity" evidence="1">
    <location>
        <begin position="233"/>
        <end position="250"/>
    </location>
</feature>
<feature type="compositionally biased region" description="Polar residues" evidence="1">
    <location>
        <begin position="290"/>
        <end position="300"/>
    </location>
</feature>
<feature type="compositionally biased region" description="Polar residues" evidence="1">
    <location>
        <begin position="329"/>
        <end position="341"/>
    </location>
</feature>
<dbReference type="AlphaFoldDB" id="A0A1D8PHP5"/>
<feature type="compositionally biased region" description="Polar residues" evidence="1">
    <location>
        <begin position="268"/>
        <end position="281"/>
    </location>
</feature>